<dbReference type="RefSeq" id="WP_110027557.1">
    <property type="nucleotide sequence ID" value="NZ_QGTS01000014.1"/>
</dbReference>
<comment type="caution">
    <text evidence="2">The sequence shown here is derived from an EMBL/GenBank/DDBJ whole genome shotgun (WGS) entry which is preliminary data.</text>
</comment>
<evidence type="ECO:0000313" key="2">
    <source>
        <dbReference type="EMBL" id="PWW04993.1"/>
    </source>
</evidence>
<dbReference type="OrthoDB" id="6606391at2"/>
<feature type="domain" description="Putative endonuclease SegE-like GIY-YIG" evidence="1">
    <location>
        <begin position="9"/>
        <end position="101"/>
    </location>
</feature>
<name>A0A317PTJ9_9ENTR</name>
<proteinExistence type="predicted"/>
<accession>A0A317PTJ9</accession>
<keyword evidence="3" id="KW-1185">Reference proteome</keyword>
<dbReference type="Proteomes" id="UP000246744">
    <property type="component" value="Unassembled WGS sequence"/>
</dbReference>
<dbReference type="AlphaFoldDB" id="A0A317PTJ9"/>
<evidence type="ECO:0000313" key="3">
    <source>
        <dbReference type="Proteomes" id="UP000246744"/>
    </source>
</evidence>
<dbReference type="InterPro" id="IPR045566">
    <property type="entry name" value="SegE-like_GIY-YIG"/>
</dbReference>
<dbReference type="EMBL" id="QGTS01000014">
    <property type="protein sequence ID" value="PWW04993.1"/>
    <property type="molecule type" value="Genomic_DNA"/>
</dbReference>
<dbReference type="Pfam" id="PF19835">
    <property type="entry name" value="SegE_GIY-YIG"/>
    <property type="match status" value="1"/>
</dbReference>
<sequence length="141" mass="16616">MIWNIFYPDEFTIDDVYENAAFVYMIQFTNTNEYYFGVKQVYKALKDVSKLTHETRESNWFEYLSSSKSVKERIQAGEPFRKTILWMFPTLQQASNLETALISIFGTHPLNINQAIMTKQRLKKDNGYQFSVLQRIMGDLS</sequence>
<organism evidence="2 3">
    <name type="scientific">Mangrovibacter plantisponsor</name>
    <dbReference type="NCBI Taxonomy" id="451513"/>
    <lineage>
        <taxon>Bacteria</taxon>
        <taxon>Pseudomonadati</taxon>
        <taxon>Pseudomonadota</taxon>
        <taxon>Gammaproteobacteria</taxon>
        <taxon>Enterobacterales</taxon>
        <taxon>Enterobacteriaceae</taxon>
        <taxon>Mangrovibacter</taxon>
    </lineage>
</organism>
<gene>
    <name evidence="2" type="ORF">DES37_11489</name>
</gene>
<evidence type="ECO:0000259" key="1">
    <source>
        <dbReference type="Pfam" id="PF19835"/>
    </source>
</evidence>
<protein>
    <recommendedName>
        <fullName evidence="1">Putative endonuclease SegE-like GIY-YIG domain-containing protein</fullName>
    </recommendedName>
</protein>
<reference evidence="2 3" key="1">
    <citation type="submission" date="2018-05" db="EMBL/GenBank/DDBJ databases">
        <title>Genomic Encyclopedia of Type Strains, Phase IV (KMG-IV): sequencing the most valuable type-strain genomes for metagenomic binning, comparative biology and taxonomic classification.</title>
        <authorList>
            <person name="Goeker M."/>
        </authorList>
    </citation>
    <scope>NUCLEOTIDE SEQUENCE [LARGE SCALE GENOMIC DNA]</scope>
    <source>
        <strain evidence="2 3">DSM 19579</strain>
    </source>
</reference>